<evidence type="ECO:0000313" key="1">
    <source>
        <dbReference type="EMBL" id="KAG0432902.1"/>
    </source>
</evidence>
<comment type="caution">
    <text evidence="1">The sequence shown here is derived from an EMBL/GenBank/DDBJ whole genome shotgun (WGS) entry which is preliminary data.</text>
</comment>
<evidence type="ECO:0000313" key="2">
    <source>
        <dbReference type="Proteomes" id="UP000805193"/>
    </source>
</evidence>
<keyword evidence="2" id="KW-1185">Reference proteome</keyword>
<dbReference type="Proteomes" id="UP000805193">
    <property type="component" value="Unassembled WGS sequence"/>
</dbReference>
<proteinExistence type="predicted"/>
<accession>A0AC60QFH7</accession>
<dbReference type="EMBL" id="JABSTQ010009105">
    <property type="protein sequence ID" value="KAG0432902.1"/>
    <property type="molecule type" value="Genomic_DNA"/>
</dbReference>
<organism evidence="1 2">
    <name type="scientific">Ixodes persulcatus</name>
    <name type="common">Taiga tick</name>
    <dbReference type="NCBI Taxonomy" id="34615"/>
    <lineage>
        <taxon>Eukaryota</taxon>
        <taxon>Metazoa</taxon>
        <taxon>Ecdysozoa</taxon>
        <taxon>Arthropoda</taxon>
        <taxon>Chelicerata</taxon>
        <taxon>Arachnida</taxon>
        <taxon>Acari</taxon>
        <taxon>Parasitiformes</taxon>
        <taxon>Ixodida</taxon>
        <taxon>Ixodoidea</taxon>
        <taxon>Ixodidae</taxon>
        <taxon>Ixodinae</taxon>
        <taxon>Ixodes</taxon>
    </lineage>
</organism>
<reference evidence="1 2" key="1">
    <citation type="journal article" date="2020" name="Cell">
        <title>Large-Scale Comparative Analyses of Tick Genomes Elucidate Their Genetic Diversity and Vector Capacities.</title>
        <authorList>
            <consortium name="Tick Genome and Microbiome Consortium (TIGMIC)"/>
            <person name="Jia N."/>
            <person name="Wang J."/>
            <person name="Shi W."/>
            <person name="Du L."/>
            <person name="Sun Y."/>
            <person name="Zhan W."/>
            <person name="Jiang J.F."/>
            <person name="Wang Q."/>
            <person name="Zhang B."/>
            <person name="Ji P."/>
            <person name="Bell-Sakyi L."/>
            <person name="Cui X.M."/>
            <person name="Yuan T.T."/>
            <person name="Jiang B.G."/>
            <person name="Yang W.F."/>
            <person name="Lam T.T."/>
            <person name="Chang Q.C."/>
            <person name="Ding S.J."/>
            <person name="Wang X.J."/>
            <person name="Zhu J.G."/>
            <person name="Ruan X.D."/>
            <person name="Zhao L."/>
            <person name="Wei J.T."/>
            <person name="Ye R.Z."/>
            <person name="Que T.C."/>
            <person name="Du C.H."/>
            <person name="Zhou Y.H."/>
            <person name="Cheng J.X."/>
            <person name="Dai P.F."/>
            <person name="Guo W.B."/>
            <person name="Han X.H."/>
            <person name="Huang E.J."/>
            <person name="Li L.F."/>
            <person name="Wei W."/>
            <person name="Gao Y.C."/>
            <person name="Liu J.Z."/>
            <person name="Shao H.Z."/>
            <person name="Wang X."/>
            <person name="Wang C.C."/>
            <person name="Yang T.C."/>
            <person name="Huo Q.B."/>
            <person name="Li W."/>
            <person name="Chen H.Y."/>
            <person name="Chen S.E."/>
            <person name="Zhou L.G."/>
            <person name="Ni X.B."/>
            <person name="Tian J.H."/>
            <person name="Sheng Y."/>
            <person name="Liu T."/>
            <person name="Pan Y.S."/>
            <person name="Xia L.Y."/>
            <person name="Li J."/>
            <person name="Zhao F."/>
            <person name="Cao W.C."/>
        </authorList>
    </citation>
    <scope>NUCLEOTIDE SEQUENCE [LARGE SCALE GENOMIC DNA]</scope>
    <source>
        <strain evidence="1">Iper-2018</strain>
    </source>
</reference>
<sequence length="982" mass="111048">MDSEHHCRECRNRGTTYRGKLDVTLCWSLNGVQQDVIKKTAGEVPIMVKSQVCNLSKLSPKELVQRGEESEEFGGYFVVNGNEKIIRMLIMTRRNYPIAMVRNSWKNRGKMYSEYGVSLRSVKPDQTGTNMVLHYLTNGTVQVMFSYMKEIFFMPVMMLLKALCNVTDHHIYSELVAGKENDSFYKGCIINMLRQVQNENLLTRDEVRSYIGEKFRVCMRLPEWYSDEQVALFLLRHCICIHLDSNLDKFNLILLMVKKLFALAKGECAIESSDNPMNHEVLLAGHLYLMVLKVCVLAMFSKVLGTAWEVTGAMNYFLATGNVVTKSGLGLMQFSGTTVLAEKLNYWRYLSHFRCVHRGAFFAEMRTTTVRKLLPEAWGFLCPVHTPDGSPCGLLNHMTAMVEMVNQQHSVAHLPTLLTGLGMVPLDGARPEVSKAYVVVLDGRVLGYVEDDRAPSLVTTLRTLKALGLNKVLNVATNTVEWIGTFEQVHLNISVIPDEAHEGVTTHQELRQTSMLSVLGNMIPYSDFNQSPRNMYQCQMGKQTMGTPCQALRYRSDNKLYRIQTPQTPFVRPTAYDHYHMDDFPTGTNAIVAVISYTGYDMEDAMVLNKSSVERGFKHGCVYKTELVNLRVLAGDTGRQTSLVFGRKATDKYLEGKVDLDGLALHRRQGLFLYFSRSFVNLVTGETKVHKYMSTESAYIHDVKLLGNDTGTDLLQNICITYWIQRNPMIGDKFASRHGQKGVCSQLWPVENMPFTESGMTPDIIFNPHGFPSRMTIGMMIESMAGKSATLHGFVHDATPFKFSENQPASEHFGELLKKAGYNYYGTERMYSGVDGREMEADIFFGVVYYQRLRHMVADKYQVRTTGPVDTLTHQPVKGRKRAGGIRFGEMERDSLLAHGSSFLLQDRLFNCSDRSLAYVCRKCGSVLSPLIEKPDGDVVRKWVCPACQTGDFVDTISMPYVFRYLAAELAGINMGIKLRIK</sequence>
<name>A0AC60QFH7_IXOPE</name>
<protein>
    <submittedName>
        <fullName evidence="1">Uncharacterized protein</fullName>
    </submittedName>
</protein>
<gene>
    <name evidence="1" type="ORF">HPB47_020410</name>
</gene>